<keyword evidence="2" id="KW-1185">Reference proteome</keyword>
<protein>
    <submittedName>
        <fullName evidence="1">Uncharacterized protein</fullName>
    </submittedName>
</protein>
<evidence type="ECO:0000313" key="1">
    <source>
        <dbReference type="EMBL" id="KAI4355232.1"/>
    </source>
</evidence>
<accession>A0ACB9Q5D1</accession>
<reference evidence="1 2" key="1">
    <citation type="journal article" date="2022" name="DNA Res.">
        <title>Chromosomal-level genome assembly of the orchid tree Bauhinia variegata (Leguminosae; Cercidoideae) supports the allotetraploid origin hypothesis of Bauhinia.</title>
        <authorList>
            <person name="Zhong Y."/>
            <person name="Chen Y."/>
            <person name="Zheng D."/>
            <person name="Pang J."/>
            <person name="Liu Y."/>
            <person name="Luo S."/>
            <person name="Meng S."/>
            <person name="Qian L."/>
            <person name="Wei D."/>
            <person name="Dai S."/>
            <person name="Zhou R."/>
        </authorList>
    </citation>
    <scope>NUCLEOTIDE SEQUENCE [LARGE SCALE GENOMIC DNA]</scope>
    <source>
        <strain evidence="1">BV-YZ2020</strain>
    </source>
</reference>
<name>A0ACB9Q5D1_BAUVA</name>
<organism evidence="1 2">
    <name type="scientific">Bauhinia variegata</name>
    <name type="common">Purple orchid tree</name>
    <name type="synonym">Phanera variegata</name>
    <dbReference type="NCBI Taxonomy" id="167791"/>
    <lineage>
        <taxon>Eukaryota</taxon>
        <taxon>Viridiplantae</taxon>
        <taxon>Streptophyta</taxon>
        <taxon>Embryophyta</taxon>
        <taxon>Tracheophyta</taxon>
        <taxon>Spermatophyta</taxon>
        <taxon>Magnoliopsida</taxon>
        <taxon>eudicotyledons</taxon>
        <taxon>Gunneridae</taxon>
        <taxon>Pentapetalae</taxon>
        <taxon>rosids</taxon>
        <taxon>fabids</taxon>
        <taxon>Fabales</taxon>
        <taxon>Fabaceae</taxon>
        <taxon>Cercidoideae</taxon>
        <taxon>Cercideae</taxon>
        <taxon>Bauhiniinae</taxon>
        <taxon>Bauhinia</taxon>
    </lineage>
</organism>
<sequence length="316" mass="36245">MGKRLQSSTSEQETPEKRIRRSKIICSCTSPRPPFLTAHSIFSWYEEDIWTEIAKFLDGKSLVKLAATNRWFRRVIMEDSIWKFVCLRDLQVLPPQRVAFKWNKLYSSAFNGSHSYLFRQQEKHIDWMRIGAFCFDSSVALLAERLSFPRTIQKEDTTEKMMKSNGCCLLDNVKPGIWIADLQLARCPVCDLNTCDGTMQTLDARHIELFLCEGFQNGSWEYQLVGSHDIKKRADGAAGAIFDVKHLKDSSTMAIFDYKSWIGRPNDWQPKAMLTLHSVAVNTNLQENEGLHVKYHAMRAGADGEVVSIRISQQLL</sequence>
<comment type="caution">
    <text evidence="1">The sequence shown here is derived from an EMBL/GenBank/DDBJ whole genome shotgun (WGS) entry which is preliminary data.</text>
</comment>
<proteinExistence type="predicted"/>
<dbReference type="Proteomes" id="UP000828941">
    <property type="component" value="Chromosome 2"/>
</dbReference>
<gene>
    <name evidence="1" type="ORF">L6164_004025</name>
</gene>
<dbReference type="EMBL" id="CM039427">
    <property type="protein sequence ID" value="KAI4355232.1"/>
    <property type="molecule type" value="Genomic_DNA"/>
</dbReference>
<evidence type="ECO:0000313" key="2">
    <source>
        <dbReference type="Proteomes" id="UP000828941"/>
    </source>
</evidence>